<keyword evidence="3" id="KW-1185">Reference proteome</keyword>
<feature type="region of interest" description="Disordered" evidence="1">
    <location>
        <begin position="114"/>
        <end position="136"/>
    </location>
</feature>
<comment type="caution">
    <text evidence="2">The sequence shown here is derived from an EMBL/GenBank/DDBJ whole genome shotgun (WGS) entry which is preliminary data.</text>
</comment>
<dbReference type="RefSeq" id="WP_262575491.1">
    <property type="nucleotide sequence ID" value="NZ_JAOQKJ010000012.1"/>
</dbReference>
<dbReference type="Proteomes" id="UP001652432">
    <property type="component" value="Unassembled WGS sequence"/>
</dbReference>
<keyword evidence="2" id="KW-0282">Flagellum</keyword>
<keyword evidence="2" id="KW-0966">Cell projection</keyword>
<evidence type="ECO:0000313" key="3">
    <source>
        <dbReference type="Proteomes" id="UP001652432"/>
    </source>
</evidence>
<sequence>MNDIRNCRICGKIFNYVMGPVVCPRCKEKLEEKFQEVKKYIQDNHGADIPEVSEACDVDPAQIRQWIREDRLQFADDSPIMIPCEKCGKMIRSGRFCEQCKAEMTNTFRNAFTPDVKPVNQKPEGLRSERDRMRYL</sequence>
<feature type="compositionally biased region" description="Basic and acidic residues" evidence="1">
    <location>
        <begin position="124"/>
        <end position="136"/>
    </location>
</feature>
<name>A0ABT2T5C2_9FIRM</name>
<keyword evidence="2" id="KW-0969">Cilium</keyword>
<protein>
    <submittedName>
        <fullName evidence="2">Flagellar protein</fullName>
    </submittedName>
</protein>
<evidence type="ECO:0000313" key="2">
    <source>
        <dbReference type="EMBL" id="MCU6745447.1"/>
    </source>
</evidence>
<dbReference type="EMBL" id="JAOQKJ010000012">
    <property type="protein sequence ID" value="MCU6745447.1"/>
    <property type="molecule type" value="Genomic_DNA"/>
</dbReference>
<accession>A0ABT2T5C2</accession>
<reference evidence="2 3" key="1">
    <citation type="journal article" date="2021" name="ISME Commun">
        <title>Automated analysis of genomic sequences facilitates high-throughput and comprehensive description of bacteria.</title>
        <authorList>
            <person name="Hitch T.C.A."/>
        </authorList>
    </citation>
    <scope>NUCLEOTIDE SEQUENCE [LARGE SCALE GENOMIC DNA]</scope>
    <source>
        <strain evidence="2 3">Sanger_18</strain>
    </source>
</reference>
<organism evidence="2 3">
    <name type="scientific">Suilimivivens aceti</name>
    <dbReference type="NCBI Taxonomy" id="2981774"/>
    <lineage>
        <taxon>Bacteria</taxon>
        <taxon>Bacillati</taxon>
        <taxon>Bacillota</taxon>
        <taxon>Clostridia</taxon>
        <taxon>Lachnospirales</taxon>
        <taxon>Lachnospiraceae</taxon>
        <taxon>Suilimivivens</taxon>
    </lineage>
</organism>
<evidence type="ECO:0000256" key="1">
    <source>
        <dbReference type="SAM" id="MobiDB-lite"/>
    </source>
</evidence>
<proteinExistence type="predicted"/>
<gene>
    <name evidence="2" type="ORF">OCV77_13290</name>
</gene>